<keyword evidence="1" id="KW-1133">Transmembrane helix</keyword>
<feature type="transmembrane region" description="Helical" evidence="1">
    <location>
        <begin position="218"/>
        <end position="237"/>
    </location>
</feature>
<protein>
    <submittedName>
        <fullName evidence="3">VPLPA-CTERM protein sorting domain protein</fullName>
    </submittedName>
</protein>
<keyword evidence="2" id="KW-0732">Signal</keyword>
<proteinExistence type="predicted"/>
<sequence>MKGILIGSAILLASVGTANAAPVAFDLSLSPGQSTNYNVLPNSFSLTVDGLTATFTAGAFTNGLDSSGGNRNISNTSGGYTIGGPSNTLNQASDIRIGRYYGGAGVVTRPGEEHWVDGSGWDNFVTASFSYMGEAVDVAMTSVSFSFFGGNDDFRWGYDLSGDGSYGTGDFLSYKNDANPFSGFGGVESGLFMIGAFDSNDEWKLKSITVDYTPTTPVPLPAGGLLLMGGLGALAIARKFQKA</sequence>
<feature type="signal peptide" evidence="2">
    <location>
        <begin position="1"/>
        <end position="20"/>
    </location>
</feature>
<dbReference type="GeneID" id="97671666"/>
<organism evidence="3 4">
    <name type="scientific">Roseibium album</name>
    <dbReference type="NCBI Taxonomy" id="311410"/>
    <lineage>
        <taxon>Bacteria</taxon>
        <taxon>Pseudomonadati</taxon>
        <taxon>Pseudomonadota</taxon>
        <taxon>Alphaproteobacteria</taxon>
        <taxon>Hyphomicrobiales</taxon>
        <taxon>Stappiaceae</taxon>
        <taxon>Roseibium</taxon>
    </lineage>
</organism>
<name>A0A0M7AMG4_9HYPH</name>
<accession>A0A0M7AMG4</accession>
<dbReference type="RefSeq" id="WP_055118648.1">
    <property type="nucleotide sequence ID" value="NZ_CANMGD010000004.1"/>
</dbReference>
<dbReference type="EMBL" id="CXWC01000012">
    <property type="protein sequence ID" value="CTQ75420.1"/>
    <property type="molecule type" value="Genomic_DNA"/>
</dbReference>
<keyword evidence="4" id="KW-1185">Reference proteome</keyword>
<evidence type="ECO:0000313" key="4">
    <source>
        <dbReference type="Proteomes" id="UP000049983"/>
    </source>
</evidence>
<evidence type="ECO:0000313" key="3">
    <source>
        <dbReference type="EMBL" id="CTQ75420.1"/>
    </source>
</evidence>
<evidence type="ECO:0000256" key="2">
    <source>
        <dbReference type="SAM" id="SignalP"/>
    </source>
</evidence>
<keyword evidence="1" id="KW-0472">Membrane</keyword>
<reference evidence="4" key="1">
    <citation type="submission" date="2015-07" db="EMBL/GenBank/DDBJ databases">
        <authorList>
            <person name="Rodrigo-Torres Lidia"/>
            <person name="Arahal R.David."/>
        </authorList>
    </citation>
    <scope>NUCLEOTIDE SEQUENCE [LARGE SCALE GENOMIC DNA]</scope>
    <source>
        <strain evidence="4">CECT 5096</strain>
    </source>
</reference>
<dbReference type="Proteomes" id="UP000049983">
    <property type="component" value="Unassembled WGS sequence"/>
</dbReference>
<keyword evidence="1" id="KW-0812">Transmembrane</keyword>
<dbReference type="AlphaFoldDB" id="A0A0M7AMG4"/>
<dbReference type="OrthoDB" id="9773411at2"/>
<evidence type="ECO:0000256" key="1">
    <source>
        <dbReference type="SAM" id="Phobius"/>
    </source>
</evidence>
<gene>
    <name evidence="3" type="ORF">LA5096_04370</name>
</gene>
<dbReference type="InterPro" id="IPR022472">
    <property type="entry name" value="VPLPA-CTERM"/>
</dbReference>
<dbReference type="NCBIfam" id="TIGR03370">
    <property type="entry name" value="VPLPA-CTERM"/>
    <property type="match status" value="1"/>
</dbReference>
<feature type="chain" id="PRO_5009788085" evidence="2">
    <location>
        <begin position="21"/>
        <end position="243"/>
    </location>
</feature>